<dbReference type="Gene3D" id="1.10.1740.10">
    <property type="match status" value="1"/>
</dbReference>
<dbReference type="PANTHER" id="PTHR43133">
    <property type="entry name" value="RNA POLYMERASE ECF-TYPE SIGMA FACTO"/>
    <property type="match status" value="1"/>
</dbReference>
<feature type="domain" description="RNA polymerase sigma factor 70 region 4 type 2" evidence="8">
    <location>
        <begin position="109"/>
        <end position="159"/>
    </location>
</feature>
<dbReference type="InterPro" id="IPR013324">
    <property type="entry name" value="RNA_pol_sigma_r3/r4-like"/>
</dbReference>
<dbReference type="NCBIfam" id="TIGR02937">
    <property type="entry name" value="sigma70-ECF"/>
    <property type="match status" value="1"/>
</dbReference>
<feature type="region of interest" description="Disordered" evidence="6">
    <location>
        <begin position="245"/>
        <end position="377"/>
    </location>
</feature>
<comment type="caution">
    <text evidence="9">The sequence shown here is derived from an EMBL/GenBank/DDBJ whole genome shotgun (WGS) entry which is preliminary data.</text>
</comment>
<evidence type="ECO:0000256" key="3">
    <source>
        <dbReference type="ARBA" id="ARBA00023082"/>
    </source>
</evidence>
<feature type="compositionally biased region" description="Basic and acidic residues" evidence="6">
    <location>
        <begin position="265"/>
        <end position="275"/>
    </location>
</feature>
<accession>A0ABT5EBR6</accession>
<keyword evidence="10" id="KW-1185">Reference proteome</keyword>
<dbReference type="RefSeq" id="WP_272091416.1">
    <property type="nucleotide sequence ID" value="NZ_JAQNDL010000004.1"/>
</dbReference>
<dbReference type="SUPFAM" id="SSF88659">
    <property type="entry name" value="Sigma3 and sigma4 domains of RNA polymerase sigma factors"/>
    <property type="match status" value="1"/>
</dbReference>
<keyword evidence="3" id="KW-0731">Sigma factor</keyword>
<organism evidence="9 10">
    <name type="scientific">Nannocystis bainbridge</name>
    <dbReference type="NCBI Taxonomy" id="2995303"/>
    <lineage>
        <taxon>Bacteria</taxon>
        <taxon>Pseudomonadati</taxon>
        <taxon>Myxococcota</taxon>
        <taxon>Polyangia</taxon>
        <taxon>Nannocystales</taxon>
        <taxon>Nannocystaceae</taxon>
        <taxon>Nannocystis</taxon>
    </lineage>
</organism>
<evidence type="ECO:0000256" key="5">
    <source>
        <dbReference type="ARBA" id="ARBA00023163"/>
    </source>
</evidence>
<sequence length="476" mass="50601">MSGPNSPSFPELYQAQFEYAWASLRRLGVPPEAQEDAVQDLFLVVYRRLPEFAGRSSLKTWIFGVARRVAARHRRTEARRLRRHARLAAVPDDAPAHTDDELARREARRRLAEFLDGLDDDRRAVFVLHLYEEMSATEIAQTLGVNVNTVYSRIRLVREQFDRTFAAVAPTALRSARTPEAPPRGAQARVWAALLLALGAASAAPGAALAQGAAAAGHSAAAWTLGLAVAGTLVIVAARPAAPTTAEAADRSSAPSHTRAGDAAARPDSRSDSGDTHATTASHVDARGAEAPPAAPSRKNSGESEAPLPPADLSPPDARAAGASPEAPPAVAPRHVHRQSDAADLDEGDSSAHARDPAHASTRAHAPSQPSAALSAEDLAREAARITAARAAIEAGRTDEALAELRRHQREFPTGVLQRERLGLRAIALCRSGRTREGQREGEAFLHAHPDSALAARVRLDCTLPATNSPDREPTP</sequence>
<dbReference type="Pfam" id="PF04542">
    <property type="entry name" value="Sigma70_r2"/>
    <property type="match status" value="1"/>
</dbReference>
<evidence type="ECO:0000259" key="8">
    <source>
        <dbReference type="Pfam" id="PF08281"/>
    </source>
</evidence>
<dbReference type="InterPro" id="IPR007627">
    <property type="entry name" value="RNA_pol_sigma70_r2"/>
</dbReference>
<dbReference type="CDD" id="cd06171">
    <property type="entry name" value="Sigma70_r4"/>
    <property type="match status" value="1"/>
</dbReference>
<evidence type="ECO:0000256" key="2">
    <source>
        <dbReference type="ARBA" id="ARBA00023015"/>
    </source>
</evidence>
<protein>
    <submittedName>
        <fullName evidence="9">Sigma-70 family RNA polymerase sigma factor</fullName>
    </submittedName>
</protein>
<dbReference type="Gene3D" id="1.10.10.10">
    <property type="entry name" value="Winged helix-like DNA-binding domain superfamily/Winged helix DNA-binding domain"/>
    <property type="match status" value="1"/>
</dbReference>
<dbReference type="Pfam" id="PF08281">
    <property type="entry name" value="Sigma70_r4_2"/>
    <property type="match status" value="1"/>
</dbReference>
<keyword evidence="5" id="KW-0804">Transcription</keyword>
<dbReference type="PANTHER" id="PTHR43133:SF8">
    <property type="entry name" value="RNA POLYMERASE SIGMA FACTOR HI_1459-RELATED"/>
    <property type="match status" value="1"/>
</dbReference>
<dbReference type="InterPro" id="IPR013325">
    <property type="entry name" value="RNA_pol_sigma_r2"/>
</dbReference>
<dbReference type="SUPFAM" id="SSF88946">
    <property type="entry name" value="Sigma2 domain of RNA polymerase sigma factors"/>
    <property type="match status" value="1"/>
</dbReference>
<keyword evidence="2" id="KW-0805">Transcription regulation</keyword>
<dbReference type="Proteomes" id="UP001221686">
    <property type="component" value="Unassembled WGS sequence"/>
</dbReference>
<dbReference type="InterPro" id="IPR039425">
    <property type="entry name" value="RNA_pol_sigma-70-like"/>
</dbReference>
<evidence type="ECO:0000256" key="1">
    <source>
        <dbReference type="ARBA" id="ARBA00010641"/>
    </source>
</evidence>
<keyword evidence="4" id="KW-0238">DNA-binding</keyword>
<reference evidence="9 10" key="1">
    <citation type="submission" date="2022-11" db="EMBL/GenBank/DDBJ databases">
        <title>Minimal conservation of predation-associated metabolite biosynthetic gene clusters underscores biosynthetic potential of Myxococcota including descriptions for ten novel species: Archangium lansinium sp. nov., Myxococcus landrumus sp. nov., Nannocystis bai.</title>
        <authorList>
            <person name="Ahearne A."/>
            <person name="Stevens C."/>
            <person name="Dowd S."/>
        </authorList>
    </citation>
    <scope>NUCLEOTIDE SEQUENCE [LARGE SCALE GENOMIC DNA]</scope>
    <source>
        <strain evidence="9 10">BB15-2</strain>
    </source>
</reference>
<gene>
    <name evidence="9" type="ORF">POL25_38665</name>
</gene>
<evidence type="ECO:0000313" key="10">
    <source>
        <dbReference type="Proteomes" id="UP001221686"/>
    </source>
</evidence>
<proteinExistence type="inferred from homology"/>
<evidence type="ECO:0000259" key="7">
    <source>
        <dbReference type="Pfam" id="PF04542"/>
    </source>
</evidence>
<evidence type="ECO:0000313" key="9">
    <source>
        <dbReference type="EMBL" id="MDC0722878.1"/>
    </source>
</evidence>
<name>A0ABT5EBR6_9BACT</name>
<comment type="similarity">
    <text evidence="1">Belongs to the sigma-70 factor family. ECF subfamily.</text>
</comment>
<dbReference type="EMBL" id="JAQNDL010000004">
    <property type="protein sequence ID" value="MDC0722878.1"/>
    <property type="molecule type" value="Genomic_DNA"/>
</dbReference>
<evidence type="ECO:0000256" key="4">
    <source>
        <dbReference type="ARBA" id="ARBA00023125"/>
    </source>
</evidence>
<dbReference type="InterPro" id="IPR014284">
    <property type="entry name" value="RNA_pol_sigma-70_dom"/>
</dbReference>
<feature type="domain" description="RNA polymerase sigma-70 region 2" evidence="7">
    <location>
        <begin position="22"/>
        <end position="80"/>
    </location>
</feature>
<dbReference type="InterPro" id="IPR036388">
    <property type="entry name" value="WH-like_DNA-bd_sf"/>
</dbReference>
<dbReference type="InterPro" id="IPR013249">
    <property type="entry name" value="RNA_pol_sigma70_r4_t2"/>
</dbReference>
<evidence type="ECO:0000256" key="6">
    <source>
        <dbReference type="SAM" id="MobiDB-lite"/>
    </source>
</evidence>